<evidence type="ECO:0000313" key="9">
    <source>
        <dbReference type="Proteomes" id="UP000784128"/>
    </source>
</evidence>
<evidence type="ECO:0000256" key="2">
    <source>
        <dbReference type="ARBA" id="ARBA00022692"/>
    </source>
</evidence>
<organism evidence="8 9">
    <name type="scientific">Pelotalea chapellei</name>
    <dbReference type="NCBI Taxonomy" id="44671"/>
    <lineage>
        <taxon>Bacteria</taxon>
        <taxon>Pseudomonadati</taxon>
        <taxon>Thermodesulfobacteriota</taxon>
        <taxon>Desulfuromonadia</taxon>
        <taxon>Geobacterales</taxon>
        <taxon>Geobacteraceae</taxon>
        <taxon>Pelotalea</taxon>
    </lineage>
</organism>
<keyword evidence="9" id="KW-1185">Reference proteome</keyword>
<feature type="domain" description="ResB-like" evidence="7">
    <location>
        <begin position="19"/>
        <end position="443"/>
    </location>
</feature>
<keyword evidence="2 6" id="KW-0812">Transmembrane</keyword>
<dbReference type="RefSeq" id="WP_214299457.1">
    <property type="nucleotide sequence ID" value="NZ_JAHDYS010000010.1"/>
</dbReference>
<sequence>MTTKNRDVLQSLWDFFCSLKLTMFLLITLAITSIIGTIIPQGAPPPEYVAQISATKLQVYKTLGFFDMYHSWWFILLLYLLTVNLVACSIKRLPHILKIITHPTTTLSSGQEQSIANVASIKSSEQPEALKDRISSFLKSEFAQPVITEVDGAWHLFAQKSPWCRLAVYIVHLSVIVIFIGAMIGSLFGYKGYVSIPEGETITKIGLRSGQELDLGFGIRCEQFSVSTYPNGAPKEFKSILTVLENGKPVPDYTNARVIVNDPLQYKGITFYQSSYGDAGTHFFTMTDTEGKNSVPVTVPGTDSVALPDGSSMHVTQATDDVSAFAPGLSGPAAQVEVHSTSGATDSFVVYANHPELNVSYAKQHGSKLVMHYKGAQKKMYTGLQVAKDPGVWVVWLGCFLMVIGVYVAFFMSHRRVWVRIQNGHITVAGNSSKNQAAFQPVFQQLVDKLTTDLTKEKTR</sequence>
<dbReference type="PANTHER" id="PTHR31566:SF0">
    <property type="entry name" value="CYTOCHROME C BIOGENESIS PROTEIN CCS1, CHLOROPLASTIC"/>
    <property type="match status" value="1"/>
</dbReference>
<accession>A0ABS5U9X0</accession>
<comment type="caution">
    <text evidence="8">The sequence shown here is derived from an EMBL/GenBank/DDBJ whole genome shotgun (WGS) entry which is preliminary data.</text>
</comment>
<dbReference type="InterPro" id="IPR023494">
    <property type="entry name" value="Cyt_c_bgen_Ccs1/CcsB/ResB"/>
</dbReference>
<feature type="transmembrane region" description="Helical" evidence="6">
    <location>
        <begin position="166"/>
        <end position="190"/>
    </location>
</feature>
<dbReference type="EMBL" id="JAHDYS010000010">
    <property type="protein sequence ID" value="MBT1072462.1"/>
    <property type="molecule type" value="Genomic_DNA"/>
</dbReference>
<evidence type="ECO:0000256" key="6">
    <source>
        <dbReference type="SAM" id="Phobius"/>
    </source>
</evidence>
<proteinExistence type="predicted"/>
<feature type="transmembrane region" description="Helical" evidence="6">
    <location>
        <begin position="21"/>
        <end position="39"/>
    </location>
</feature>
<evidence type="ECO:0000256" key="4">
    <source>
        <dbReference type="ARBA" id="ARBA00022989"/>
    </source>
</evidence>
<evidence type="ECO:0000313" key="8">
    <source>
        <dbReference type="EMBL" id="MBT1072462.1"/>
    </source>
</evidence>
<dbReference type="PANTHER" id="PTHR31566">
    <property type="entry name" value="CYTOCHROME C BIOGENESIS PROTEIN CCS1, CHLOROPLASTIC"/>
    <property type="match status" value="1"/>
</dbReference>
<keyword evidence="4 6" id="KW-1133">Transmembrane helix</keyword>
<protein>
    <submittedName>
        <fullName evidence="8">Cytochrome c biogenesis protein ResB</fullName>
    </submittedName>
</protein>
<feature type="transmembrane region" description="Helical" evidence="6">
    <location>
        <begin position="71"/>
        <end position="90"/>
    </location>
</feature>
<feature type="transmembrane region" description="Helical" evidence="6">
    <location>
        <begin position="393"/>
        <end position="412"/>
    </location>
</feature>
<dbReference type="InterPro" id="IPR007816">
    <property type="entry name" value="ResB-like_domain"/>
</dbReference>
<evidence type="ECO:0000256" key="5">
    <source>
        <dbReference type="ARBA" id="ARBA00023136"/>
    </source>
</evidence>
<dbReference type="Proteomes" id="UP000784128">
    <property type="component" value="Unassembled WGS sequence"/>
</dbReference>
<name>A0ABS5U9X0_9BACT</name>
<evidence type="ECO:0000256" key="3">
    <source>
        <dbReference type="ARBA" id="ARBA00022748"/>
    </source>
</evidence>
<evidence type="ECO:0000259" key="7">
    <source>
        <dbReference type="Pfam" id="PF05140"/>
    </source>
</evidence>
<comment type="subcellular location">
    <subcellularLocation>
        <location evidence="1">Membrane</location>
        <topology evidence="1">Multi-pass membrane protein</topology>
    </subcellularLocation>
</comment>
<keyword evidence="3" id="KW-0201">Cytochrome c-type biogenesis</keyword>
<gene>
    <name evidence="8" type="ORF">KJB30_11740</name>
</gene>
<reference evidence="8 9" key="1">
    <citation type="submission" date="2021-05" db="EMBL/GenBank/DDBJ databases">
        <title>The draft genome of Geobacter chapellei DSM 13688.</title>
        <authorList>
            <person name="Xu Z."/>
            <person name="Masuda Y."/>
            <person name="Itoh H."/>
            <person name="Senoo K."/>
        </authorList>
    </citation>
    <scope>NUCLEOTIDE SEQUENCE [LARGE SCALE GENOMIC DNA]</scope>
    <source>
        <strain evidence="8 9">DSM 13688</strain>
    </source>
</reference>
<dbReference type="Pfam" id="PF05140">
    <property type="entry name" value="ResB"/>
    <property type="match status" value="1"/>
</dbReference>
<keyword evidence="5 6" id="KW-0472">Membrane</keyword>
<evidence type="ECO:0000256" key="1">
    <source>
        <dbReference type="ARBA" id="ARBA00004141"/>
    </source>
</evidence>